<comment type="caution">
    <text evidence="4">The sequence shown here is derived from an EMBL/GenBank/DDBJ whole genome shotgun (WGS) entry which is preliminary data.</text>
</comment>
<feature type="domain" description="HTH LytTR-type" evidence="3">
    <location>
        <begin position="136"/>
        <end position="207"/>
    </location>
</feature>
<dbReference type="Gene3D" id="3.40.50.2300">
    <property type="match status" value="1"/>
</dbReference>
<dbReference type="PROSITE" id="PS50110">
    <property type="entry name" value="RESPONSE_REGULATORY"/>
    <property type="match status" value="1"/>
</dbReference>
<dbReference type="SMART" id="SM00448">
    <property type="entry name" value="REC"/>
    <property type="match status" value="1"/>
</dbReference>
<dbReference type="InterPro" id="IPR007492">
    <property type="entry name" value="LytTR_DNA-bd_dom"/>
</dbReference>
<dbReference type="GO" id="GO:0000156">
    <property type="term" value="F:phosphorelay response regulator activity"/>
    <property type="evidence" value="ECO:0007669"/>
    <property type="project" value="InterPro"/>
</dbReference>
<accession>A0A562LZI4</accession>
<name>A0A562LZI4_9SPHI</name>
<evidence type="ECO:0000313" key="5">
    <source>
        <dbReference type="Proteomes" id="UP000315908"/>
    </source>
</evidence>
<dbReference type="RefSeq" id="WP_244294591.1">
    <property type="nucleotide sequence ID" value="NZ_VLKR01000059.1"/>
</dbReference>
<dbReference type="PANTHER" id="PTHR37299">
    <property type="entry name" value="TRANSCRIPTIONAL REGULATOR-RELATED"/>
    <property type="match status" value="1"/>
</dbReference>
<dbReference type="InterPro" id="IPR001789">
    <property type="entry name" value="Sig_transdc_resp-reg_receiver"/>
</dbReference>
<dbReference type="EMBL" id="VLKR01000059">
    <property type="protein sequence ID" value="TWI13069.1"/>
    <property type="molecule type" value="Genomic_DNA"/>
</dbReference>
<keyword evidence="1" id="KW-0597">Phosphoprotein</keyword>
<dbReference type="PROSITE" id="PS50930">
    <property type="entry name" value="HTH_LYTTR"/>
    <property type="match status" value="1"/>
</dbReference>
<dbReference type="AlphaFoldDB" id="A0A562LZI4"/>
<gene>
    <name evidence="4" type="ORF">IQ31_05507</name>
</gene>
<dbReference type="GO" id="GO:0003677">
    <property type="term" value="F:DNA binding"/>
    <property type="evidence" value="ECO:0007669"/>
    <property type="project" value="InterPro"/>
</dbReference>
<dbReference type="Proteomes" id="UP000315908">
    <property type="component" value="Unassembled WGS sequence"/>
</dbReference>
<sequence>MINSIIVDDEPLAREGLQGLLKDNQQINLMGSFNSVSKAKEFLKQNKVDLIFLDIEMPNVSGMEWAYTLDKDILVVFITAYTNYAIDSYEVNAVDYLLKPISLERLNTAIEKAHKYKGILSEGSANTVDKIDRDYMLIRADKRFFKVRFEHILFVEALKDYVIIYTKDNKLIANMNLRTIHSSLSEELFIRVSKSFIVNKDKIDSFDNHTIYIGEHEIPVGEAYKDSFLNTFF</sequence>
<feature type="domain" description="Response regulatory" evidence="2">
    <location>
        <begin position="3"/>
        <end position="114"/>
    </location>
</feature>
<dbReference type="InterPro" id="IPR046947">
    <property type="entry name" value="LytR-like"/>
</dbReference>
<proteinExistence type="predicted"/>
<evidence type="ECO:0000259" key="3">
    <source>
        <dbReference type="PROSITE" id="PS50930"/>
    </source>
</evidence>
<reference evidence="4 5" key="1">
    <citation type="journal article" date="2015" name="Stand. Genomic Sci.">
        <title>Genomic Encyclopedia of Bacterial and Archaeal Type Strains, Phase III: the genomes of soil and plant-associated and newly described type strains.</title>
        <authorList>
            <person name="Whitman W.B."/>
            <person name="Woyke T."/>
            <person name="Klenk H.P."/>
            <person name="Zhou Y."/>
            <person name="Lilburn T.G."/>
            <person name="Beck B.J."/>
            <person name="De Vos P."/>
            <person name="Vandamme P."/>
            <person name="Eisen J.A."/>
            <person name="Garrity G."/>
            <person name="Hugenholtz P."/>
            <person name="Kyrpides N.C."/>
        </authorList>
    </citation>
    <scope>NUCLEOTIDE SEQUENCE [LARGE SCALE GENOMIC DNA]</scope>
    <source>
        <strain evidence="4 5">CGMCC 1.6855</strain>
    </source>
</reference>
<dbReference type="InterPro" id="IPR011006">
    <property type="entry name" value="CheY-like_superfamily"/>
</dbReference>
<organism evidence="4 5">
    <name type="scientific">Sphingobacterium siyangense</name>
    <dbReference type="NCBI Taxonomy" id="459529"/>
    <lineage>
        <taxon>Bacteria</taxon>
        <taxon>Pseudomonadati</taxon>
        <taxon>Bacteroidota</taxon>
        <taxon>Sphingobacteriia</taxon>
        <taxon>Sphingobacteriales</taxon>
        <taxon>Sphingobacteriaceae</taxon>
        <taxon>Sphingobacterium</taxon>
    </lineage>
</organism>
<dbReference type="Gene3D" id="2.40.50.1020">
    <property type="entry name" value="LytTr DNA-binding domain"/>
    <property type="match status" value="1"/>
</dbReference>
<protein>
    <submittedName>
        <fullName evidence="4">LytTR family two component transcriptional regulator</fullName>
    </submittedName>
</protein>
<dbReference type="Pfam" id="PF04397">
    <property type="entry name" value="LytTR"/>
    <property type="match status" value="1"/>
</dbReference>
<dbReference type="SMART" id="SM00850">
    <property type="entry name" value="LytTR"/>
    <property type="match status" value="1"/>
</dbReference>
<dbReference type="SUPFAM" id="SSF52172">
    <property type="entry name" value="CheY-like"/>
    <property type="match status" value="1"/>
</dbReference>
<evidence type="ECO:0000313" key="4">
    <source>
        <dbReference type="EMBL" id="TWI13069.1"/>
    </source>
</evidence>
<evidence type="ECO:0000259" key="2">
    <source>
        <dbReference type="PROSITE" id="PS50110"/>
    </source>
</evidence>
<dbReference type="Pfam" id="PF00072">
    <property type="entry name" value="Response_reg"/>
    <property type="match status" value="1"/>
</dbReference>
<feature type="modified residue" description="4-aspartylphosphate" evidence="1">
    <location>
        <position position="54"/>
    </location>
</feature>
<evidence type="ECO:0000256" key="1">
    <source>
        <dbReference type="PROSITE-ProRule" id="PRU00169"/>
    </source>
</evidence>
<dbReference type="PANTHER" id="PTHR37299:SF1">
    <property type="entry name" value="STAGE 0 SPORULATION PROTEIN A HOMOLOG"/>
    <property type="match status" value="1"/>
</dbReference>